<evidence type="ECO:0000313" key="6">
    <source>
        <dbReference type="EMBL" id="KOO28945.1"/>
    </source>
</evidence>
<dbReference type="Gene3D" id="1.25.10.10">
    <property type="entry name" value="Leucine-rich Repeat Variant"/>
    <property type="match status" value="2"/>
</dbReference>
<reference evidence="7" key="1">
    <citation type="journal article" date="2015" name="PLoS Genet.">
        <title>Genome Sequence and Transcriptome Analyses of Chrysochromulina tobin: Metabolic Tools for Enhanced Algal Fitness in the Prominent Order Prymnesiales (Haptophyceae).</title>
        <authorList>
            <person name="Hovde B.T."/>
            <person name="Deodato C.R."/>
            <person name="Hunsperger H.M."/>
            <person name="Ryken S.A."/>
            <person name="Yost W."/>
            <person name="Jha R.K."/>
            <person name="Patterson J."/>
            <person name="Monnat R.J. Jr."/>
            <person name="Barlow S.B."/>
            <person name="Starkenburg S.R."/>
            <person name="Cattolico R.A."/>
        </authorList>
    </citation>
    <scope>NUCLEOTIDE SEQUENCE</scope>
    <source>
        <strain evidence="7">CCMP291</strain>
    </source>
</reference>
<dbReference type="GO" id="GO:0006417">
    <property type="term" value="P:regulation of translation"/>
    <property type="evidence" value="ECO:0007669"/>
    <property type="project" value="TreeGrafter"/>
</dbReference>
<feature type="compositionally biased region" description="Basic and acidic residues" evidence="4">
    <location>
        <begin position="38"/>
        <end position="52"/>
    </location>
</feature>
<protein>
    <submittedName>
        <fullName evidence="6">Pumilio domain-containing protein</fullName>
    </submittedName>
</protein>
<evidence type="ECO:0000256" key="4">
    <source>
        <dbReference type="SAM" id="MobiDB-lite"/>
    </source>
</evidence>
<name>A0A0M0JR63_9EUKA</name>
<dbReference type="InterPro" id="IPR011989">
    <property type="entry name" value="ARM-like"/>
</dbReference>
<organism evidence="6 7">
    <name type="scientific">Chrysochromulina tobinii</name>
    <dbReference type="NCBI Taxonomy" id="1460289"/>
    <lineage>
        <taxon>Eukaryota</taxon>
        <taxon>Haptista</taxon>
        <taxon>Haptophyta</taxon>
        <taxon>Prymnesiophyceae</taxon>
        <taxon>Prymnesiales</taxon>
        <taxon>Chrysochromulinaceae</taxon>
        <taxon>Chrysochromulina</taxon>
    </lineage>
</organism>
<feature type="compositionally biased region" description="Polar residues" evidence="4">
    <location>
        <begin position="18"/>
        <end position="37"/>
    </location>
</feature>
<dbReference type="InterPro" id="IPR001313">
    <property type="entry name" value="Pumilio_RNA-bd_rpt"/>
</dbReference>
<dbReference type="PROSITE" id="PS50303">
    <property type="entry name" value="PUM_HD"/>
    <property type="match status" value="1"/>
</dbReference>
<proteinExistence type="predicted"/>
<dbReference type="PANTHER" id="PTHR13389">
    <property type="entry name" value="PUMILIO HOMOLOG 3"/>
    <property type="match status" value="1"/>
</dbReference>
<dbReference type="PROSITE" id="PS50302">
    <property type="entry name" value="PUM"/>
    <property type="match status" value="1"/>
</dbReference>
<dbReference type="InterPro" id="IPR033133">
    <property type="entry name" value="PUM-HD"/>
</dbReference>
<dbReference type="InterPro" id="IPR040059">
    <property type="entry name" value="PUM3"/>
</dbReference>
<keyword evidence="1" id="KW-0677">Repeat</keyword>
<dbReference type="GO" id="GO:0003729">
    <property type="term" value="F:mRNA binding"/>
    <property type="evidence" value="ECO:0007669"/>
    <property type="project" value="TreeGrafter"/>
</dbReference>
<dbReference type="PANTHER" id="PTHR13389:SF0">
    <property type="entry name" value="PUMILIO HOMOLOG 3"/>
    <property type="match status" value="1"/>
</dbReference>
<dbReference type="SUPFAM" id="SSF48371">
    <property type="entry name" value="ARM repeat"/>
    <property type="match status" value="1"/>
</dbReference>
<dbReference type="GO" id="GO:0005730">
    <property type="term" value="C:nucleolus"/>
    <property type="evidence" value="ECO:0007669"/>
    <property type="project" value="TreeGrafter"/>
</dbReference>
<evidence type="ECO:0000256" key="3">
    <source>
        <dbReference type="PROSITE-ProRule" id="PRU00317"/>
    </source>
</evidence>
<sequence length="665" mass="70288">MAKKDKKKAAADDENPENLPSQPNNTLFGKQTSATTKRASDEDAAAHTDAAKPAKRKLAPVSKEDPALALLREAKRAKRSDNGSASDRSPSKPAPGGGQKAVRAHADAVEQGNKLWERLRSEKTAASDREALVSEVLALFHGNVLAVLQKHDAARVLQSCYRQGTAEQRDTLLAEVKGEAKELARSHYGHFLLLTVLRHGTSAHRQQLLAELTPHAADLMVHAEGSAVLQLLYSDVASGEQKNGLFRALWAKEVAMLGASASSQFGSLEQLFELDPLCKGRVLRRLEILLSKAARKGLAVTSLVQRGAAEMLAHGDDAQRQELVNTFKEQAVHIMHTRDGARIACGCLRHGDAKDRKALLKALKGYVGRAACDPHGALVLCVALEAVDDTVLLAKGVLTELTSSLDTLSRHPHGTLPLLQLLAPREKRHFSPLQLSLMGPPESAMSKKAPEVRRSELLPTLLPPLLRLCASQPAQLIASPHGAAVVYETLRLASASEEGLTLDTAAMAEALATAFTALAGVATEPPPAADADADAEIAAALAAAASTPLVAHPYGARLYKRLVQAHSAFAQALVPVLAGKLADWALAGAGWVVLALLESPPTSDMVREELEGQQAALAASAAQGCRALSQALPPLVPGKGKKKAPAPAKEEAPADTAGGKKKKVK</sequence>
<evidence type="ECO:0000256" key="1">
    <source>
        <dbReference type="ARBA" id="ARBA00022737"/>
    </source>
</evidence>
<feature type="region of interest" description="Disordered" evidence="4">
    <location>
        <begin position="1"/>
        <end position="105"/>
    </location>
</feature>
<dbReference type="Proteomes" id="UP000037460">
    <property type="component" value="Unassembled WGS sequence"/>
</dbReference>
<feature type="region of interest" description="Disordered" evidence="4">
    <location>
        <begin position="632"/>
        <end position="665"/>
    </location>
</feature>
<dbReference type="Pfam" id="PF08144">
    <property type="entry name" value="CPL"/>
    <property type="match status" value="1"/>
</dbReference>
<feature type="domain" description="PUM-HD" evidence="5">
    <location>
        <begin position="111"/>
        <end position="469"/>
    </location>
</feature>
<feature type="repeat" description="Pumilio" evidence="3">
    <location>
        <begin position="175"/>
        <end position="210"/>
    </location>
</feature>
<keyword evidence="2" id="KW-0694">RNA-binding</keyword>
<dbReference type="InterPro" id="IPR016024">
    <property type="entry name" value="ARM-type_fold"/>
</dbReference>
<gene>
    <name evidence="6" type="ORF">Ctob_004836</name>
</gene>
<dbReference type="EMBL" id="JWZX01002488">
    <property type="protein sequence ID" value="KOO28945.1"/>
    <property type="molecule type" value="Genomic_DNA"/>
</dbReference>
<dbReference type="OrthoDB" id="497380at2759"/>
<keyword evidence="7" id="KW-1185">Reference proteome</keyword>
<accession>A0A0M0JR63</accession>
<evidence type="ECO:0000313" key="7">
    <source>
        <dbReference type="Proteomes" id="UP000037460"/>
    </source>
</evidence>
<evidence type="ECO:0000256" key="2">
    <source>
        <dbReference type="ARBA" id="ARBA00022884"/>
    </source>
</evidence>
<dbReference type="InterPro" id="IPR012959">
    <property type="entry name" value="CPL_dom"/>
</dbReference>
<comment type="caution">
    <text evidence="6">The sequence shown here is derived from an EMBL/GenBank/DDBJ whole genome shotgun (WGS) entry which is preliminary data.</text>
</comment>
<evidence type="ECO:0000259" key="5">
    <source>
        <dbReference type="PROSITE" id="PS50303"/>
    </source>
</evidence>
<dbReference type="Pfam" id="PF00806">
    <property type="entry name" value="PUF"/>
    <property type="match status" value="2"/>
</dbReference>
<dbReference type="AlphaFoldDB" id="A0A0M0JR63"/>
<dbReference type="SMART" id="SM00025">
    <property type="entry name" value="Pumilio"/>
    <property type="match status" value="5"/>
</dbReference>